<dbReference type="AlphaFoldDB" id="A0A1G4JBX7"/>
<sequence>MKRAFSTGIFRLAKRRNQDLQTTLKFLAQTNQTTTISSLFDKQGSAAGHVQKVVDLLNHELPDGQVNRRRVDAHYDILMSRLKQVVEKTVAQTEKEENCRKSQHMSFSEKFSRCQSSEQLYGLLLELQVSQKLTPAALIKIVMNQNFTHLNEVRENLPGFSHELELAAMICYRLRGSESRSVYNLYTQRWSSAWYDMAPVAQKLAWKCDYRVGGIPAVRARIENIGGLTTGNFVGLYQSLYAVAHQLPSIPDQQLTNVQRLFMRSLRAISAGASHSDQARKSCLAIVKASLENRLGTDCTQPTEENGTSVYQYRFMRRLDVLLQASARDPLIPEGSRGHILDVLHSLHDEEAHARSQMVLRFI</sequence>
<keyword evidence="2" id="KW-1185">Reference proteome</keyword>
<dbReference type="OrthoDB" id="4051837at2759"/>
<organism evidence="1 2">
    <name type="scientific">Lachancea dasiensis</name>
    <dbReference type="NCBI Taxonomy" id="1072105"/>
    <lineage>
        <taxon>Eukaryota</taxon>
        <taxon>Fungi</taxon>
        <taxon>Dikarya</taxon>
        <taxon>Ascomycota</taxon>
        <taxon>Saccharomycotina</taxon>
        <taxon>Saccharomycetes</taxon>
        <taxon>Saccharomycetales</taxon>
        <taxon>Saccharomycetaceae</taxon>
        <taxon>Lachancea</taxon>
    </lineage>
</organism>
<accession>A0A1G4JBX7</accession>
<name>A0A1G4JBX7_9SACH</name>
<evidence type="ECO:0000313" key="2">
    <source>
        <dbReference type="Proteomes" id="UP000190274"/>
    </source>
</evidence>
<dbReference type="Proteomes" id="UP000190274">
    <property type="component" value="Chromosome E"/>
</dbReference>
<protein>
    <submittedName>
        <fullName evidence="1">LADA_0E04984g1_1</fullName>
    </submittedName>
</protein>
<reference evidence="2" key="1">
    <citation type="submission" date="2016-03" db="EMBL/GenBank/DDBJ databases">
        <authorList>
            <person name="Devillers H."/>
        </authorList>
    </citation>
    <scope>NUCLEOTIDE SEQUENCE [LARGE SCALE GENOMIC DNA]</scope>
</reference>
<gene>
    <name evidence="1" type="ORF">LADA_0E04984G</name>
</gene>
<dbReference type="EMBL" id="LT598455">
    <property type="protein sequence ID" value="SCU87596.1"/>
    <property type="molecule type" value="Genomic_DNA"/>
</dbReference>
<proteinExistence type="predicted"/>
<evidence type="ECO:0000313" key="1">
    <source>
        <dbReference type="EMBL" id="SCU87596.1"/>
    </source>
</evidence>